<evidence type="ECO:0000259" key="12">
    <source>
        <dbReference type="Pfam" id="PF00999"/>
    </source>
</evidence>
<dbReference type="GO" id="GO:0007035">
    <property type="term" value="P:vacuolar acidification"/>
    <property type="evidence" value="ECO:0007669"/>
    <property type="project" value="TreeGrafter"/>
</dbReference>
<dbReference type="InterPro" id="IPR018422">
    <property type="entry name" value="Cation/H_exchanger_CPA1"/>
</dbReference>
<feature type="compositionally biased region" description="Polar residues" evidence="10">
    <location>
        <begin position="693"/>
        <end position="706"/>
    </location>
</feature>
<feature type="transmembrane region" description="Helical" evidence="11">
    <location>
        <begin position="431"/>
        <end position="450"/>
    </location>
</feature>
<evidence type="ECO:0000256" key="11">
    <source>
        <dbReference type="SAM" id="Phobius"/>
    </source>
</evidence>
<evidence type="ECO:0000256" key="1">
    <source>
        <dbReference type="ARBA" id="ARBA00004141"/>
    </source>
</evidence>
<feature type="transmembrane region" description="Helical" evidence="11">
    <location>
        <begin position="34"/>
        <end position="53"/>
    </location>
</feature>
<dbReference type="GO" id="GO:0000329">
    <property type="term" value="C:fungal-type vacuole membrane"/>
    <property type="evidence" value="ECO:0007669"/>
    <property type="project" value="TreeGrafter"/>
</dbReference>
<evidence type="ECO:0000256" key="9">
    <source>
        <dbReference type="RuleBase" id="RU003722"/>
    </source>
</evidence>
<feature type="transmembrane region" description="Helical" evidence="11">
    <location>
        <begin position="65"/>
        <end position="86"/>
    </location>
</feature>
<feature type="compositionally biased region" description="Low complexity" evidence="10">
    <location>
        <begin position="538"/>
        <end position="550"/>
    </location>
</feature>
<dbReference type="AlphaFoldDB" id="A0AAV5ANN1"/>
<keyword evidence="2 9" id="KW-0813">Transport</keyword>
<feature type="transmembrane region" description="Helical" evidence="11">
    <location>
        <begin position="123"/>
        <end position="146"/>
    </location>
</feature>
<evidence type="ECO:0000313" key="14">
    <source>
        <dbReference type="Proteomes" id="UP001050691"/>
    </source>
</evidence>
<sequence>MSSTTESVSSTISPTPTPTSSIPVPTIEEHYSSWSLFIVCVLLILSLWTSYYLQIKRIRLIHETIISIFAGMFVGLIVRLAPGTLIREMLTFKHTLFFNLLLPPIILNSGYELRQDNFFRNFFSILTFAFLGTFISAVGLGVLVYLWSFLGLESLQLSLLECLIFGSTLSATDPVTILAIFNQYKVDPKLYSVIFGESILNDAVSIVMYDTLSQFHGEDIYLSSLFHGVGLFLLSFSTSMALGVAFGLLVSLTLKHSHLSFYPSLESCLVALTAYTSYFFSNALQMSGIVSLLFCGITLKHYAYHTMSLRTQRTTRYIFSMLAQLSENFIFIYLGLSIFTIPPHEDRLTTYVKPLFITVTLVSVVFTRYASVFPLAELINLFHRHVRGQRQDELPHSYQMMLFWAGLRGAVGVALAAGFQGPNAQTLRTTVLVVVVATVVLFGGTTARMLEVLGVRTGIEDAEDGYESDPDDYYYIAESAFFGRPSRNPAPSREYRPQNWDNYPYGRYTDGEAEHDLRTANSHIARQGHRDERIFSASFSRSNSSASADSDIAEVLPMSSPVDRRASRNLTRSSSPSPPHTAGRTTQGHQYPGGSGMGNDASAASADSKWFQAIDERYLLPLFSNATASRTFHARRAASGNLARRRTNGGGHNASATALEGGYDEYEYEHEVEVDDMQGGEVVQLGNVHHGHQPTTGRNSRNNPVETNGRHHNRTGGNFGSRNWSAADLFGVGQHSRQQRSENRVYHSDPASRQSQRQGQTQVQTHSLSEPSQGIQRRMTSPISPSASFSNVNNNGASLNPHTSSTGTG</sequence>
<feature type="region of interest" description="Disordered" evidence="10">
    <location>
        <begin position="687"/>
        <end position="809"/>
    </location>
</feature>
<dbReference type="PANTHER" id="PTHR10110">
    <property type="entry name" value="SODIUM/HYDROGEN EXCHANGER"/>
    <property type="match status" value="1"/>
</dbReference>
<evidence type="ECO:0000256" key="2">
    <source>
        <dbReference type="ARBA" id="ARBA00022448"/>
    </source>
</evidence>
<evidence type="ECO:0000256" key="4">
    <source>
        <dbReference type="ARBA" id="ARBA00022989"/>
    </source>
</evidence>
<keyword evidence="14" id="KW-1185">Reference proteome</keyword>
<comment type="caution">
    <text evidence="13">The sequence shown here is derived from an EMBL/GenBank/DDBJ whole genome shotgun (WGS) entry which is preliminary data.</text>
</comment>
<keyword evidence="5" id="KW-0915">Sodium</keyword>
<comment type="similarity">
    <text evidence="9">Belongs to the monovalent cation:proton antiporter 1 (CPA1) transporter (TC 2.A.36) family.</text>
</comment>
<dbReference type="GO" id="GO:0015386">
    <property type="term" value="F:potassium:proton antiporter activity"/>
    <property type="evidence" value="ECO:0007669"/>
    <property type="project" value="TreeGrafter"/>
</dbReference>
<comment type="subcellular location">
    <subcellularLocation>
        <location evidence="1">Membrane</location>
        <topology evidence="1">Multi-pass membrane protein</topology>
    </subcellularLocation>
</comment>
<feature type="transmembrane region" description="Helical" evidence="11">
    <location>
        <begin position="259"/>
        <end position="280"/>
    </location>
</feature>
<dbReference type="PANTHER" id="PTHR10110:SF187">
    <property type="entry name" value="SODIUM_HYDROGEN EXCHANGER"/>
    <property type="match status" value="1"/>
</dbReference>
<gene>
    <name evidence="13" type="ORF">Clacol_008273</name>
</gene>
<feature type="transmembrane region" description="Helical" evidence="11">
    <location>
        <begin position="317"/>
        <end position="336"/>
    </location>
</feature>
<feature type="compositionally biased region" description="Polar residues" evidence="10">
    <location>
        <begin position="766"/>
        <end position="809"/>
    </location>
</feature>
<dbReference type="Pfam" id="PF00999">
    <property type="entry name" value="Na_H_Exchanger"/>
    <property type="match status" value="1"/>
</dbReference>
<dbReference type="NCBIfam" id="TIGR00840">
    <property type="entry name" value="b_cpa1"/>
    <property type="match status" value="1"/>
</dbReference>
<name>A0AAV5ANN1_9AGAM</name>
<keyword evidence="7 11" id="KW-0472">Membrane</keyword>
<evidence type="ECO:0000256" key="8">
    <source>
        <dbReference type="ARBA" id="ARBA00023201"/>
    </source>
</evidence>
<dbReference type="Gene3D" id="6.10.140.1330">
    <property type="match status" value="1"/>
</dbReference>
<reference evidence="13" key="1">
    <citation type="submission" date="2021-10" db="EMBL/GenBank/DDBJ databases">
        <title>De novo Genome Assembly of Clathrus columnatus (Basidiomycota, Fungi) Using Illumina and Nanopore Sequence Data.</title>
        <authorList>
            <person name="Ogiso-Tanaka E."/>
            <person name="Itagaki H."/>
            <person name="Hosoya T."/>
            <person name="Hosaka K."/>
        </authorList>
    </citation>
    <scope>NUCLEOTIDE SEQUENCE</scope>
    <source>
        <strain evidence="13">MO-923</strain>
    </source>
</reference>
<evidence type="ECO:0000256" key="10">
    <source>
        <dbReference type="SAM" id="MobiDB-lite"/>
    </source>
</evidence>
<dbReference type="GO" id="GO:0005769">
    <property type="term" value="C:early endosome"/>
    <property type="evidence" value="ECO:0007669"/>
    <property type="project" value="TreeGrafter"/>
</dbReference>
<feature type="domain" description="Cation/H+ exchanger transmembrane" evidence="12">
    <location>
        <begin position="45"/>
        <end position="451"/>
    </location>
</feature>
<feature type="transmembrane region" description="Helical" evidence="11">
    <location>
        <begin position="158"/>
        <end position="181"/>
    </location>
</feature>
<evidence type="ECO:0000256" key="7">
    <source>
        <dbReference type="ARBA" id="ARBA00023136"/>
    </source>
</evidence>
<keyword evidence="6 9" id="KW-0406">Ion transport</keyword>
<dbReference type="GO" id="GO:0015385">
    <property type="term" value="F:sodium:proton antiporter activity"/>
    <property type="evidence" value="ECO:0007669"/>
    <property type="project" value="InterPro"/>
</dbReference>
<feature type="transmembrane region" description="Helical" evidence="11">
    <location>
        <begin position="229"/>
        <end position="252"/>
    </location>
</feature>
<dbReference type="InterPro" id="IPR004709">
    <property type="entry name" value="NaH_exchanger"/>
</dbReference>
<evidence type="ECO:0000256" key="6">
    <source>
        <dbReference type="ARBA" id="ARBA00023065"/>
    </source>
</evidence>
<dbReference type="EMBL" id="BPWL01000009">
    <property type="protein sequence ID" value="GJJ14016.1"/>
    <property type="molecule type" value="Genomic_DNA"/>
</dbReference>
<protein>
    <recommendedName>
        <fullName evidence="9">Sodium/hydrogen exchanger</fullName>
    </recommendedName>
</protein>
<proteinExistence type="inferred from homology"/>
<organism evidence="13 14">
    <name type="scientific">Clathrus columnatus</name>
    <dbReference type="NCBI Taxonomy" id="1419009"/>
    <lineage>
        <taxon>Eukaryota</taxon>
        <taxon>Fungi</taxon>
        <taxon>Dikarya</taxon>
        <taxon>Basidiomycota</taxon>
        <taxon>Agaricomycotina</taxon>
        <taxon>Agaricomycetes</taxon>
        <taxon>Phallomycetidae</taxon>
        <taxon>Phallales</taxon>
        <taxon>Clathraceae</taxon>
        <taxon>Clathrus</taxon>
    </lineage>
</organism>
<dbReference type="InterPro" id="IPR006153">
    <property type="entry name" value="Cation/H_exchanger_TM"/>
</dbReference>
<evidence type="ECO:0000313" key="13">
    <source>
        <dbReference type="EMBL" id="GJJ14016.1"/>
    </source>
</evidence>
<dbReference type="GO" id="GO:0005770">
    <property type="term" value="C:late endosome"/>
    <property type="evidence" value="ECO:0007669"/>
    <property type="project" value="TreeGrafter"/>
</dbReference>
<feature type="transmembrane region" description="Helical" evidence="11">
    <location>
        <begin position="356"/>
        <end position="379"/>
    </location>
</feature>
<accession>A0AAV5ANN1</accession>
<keyword evidence="9" id="KW-0050">Antiport</keyword>
<keyword evidence="8 9" id="KW-0739">Sodium transport</keyword>
<feature type="compositionally biased region" description="Low complexity" evidence="10">
    <location>
        <begin position="752"/>
        <end position="765"/>
    </location>
</feature>
<dbReference type="Proteomes" id="UP001050691">
    <property type="component" value="Unassembled WGS sequence"/>
</dbReference>
<dbReference type="PRINTS" id="PR01084">
    <property type="entry name" value="NAHEXCHNGR"/>
</dbReference>
<evidence type="ECO:0000256" key="3">
    <source>
        <dbReference type="ARBA" id="ARBA00022692"/>
    </source>
</evidence>
<feature type="region of interest" description="Disordered" evidence="10">
    <location>
        <begin position="538"/>
        <end position="603"/>
    </location>
</feature>
<evidence type="ECO:0000256" key="5">
    <source>
        <dbReference type="ARBA" id="ARBA00023053"/>
    </source>
</evidence>
<feature type="region of interest" description="Disordered" evidence="10">
    <location>
        <begin position="1"/>
        <end position="20"/>
    </location>
</feature>
<feature type="transmembrane region" description="Helical" evidence="11">
    <location>
        <begin position="286"/>
        <end position="305"/>
    </location>
</feature>
<keyword evidence="4 11" id="KW-1133">Transmembrane helix</keyword>
<keyword evidence="3 9" id="KW-0812">Transmembrane</keyword>